<comment type="caution">
    <text evidence="1">The sequence shown here is derived from an EMBL/GenBank/DDBJ whole genome shotgun (WGS) entry which is preliminary data.</text>
</comment>
<dbReference type="EMBL" id="PEMD01000294">
    <property type="protein sequence ID" value="RTH30499.1"/>
    <property type="molecule type" value="Genomic_DNA"/>
</dbReference>
<dbReference type="Proteomes" id="UP000286928">
    <property type="component" value="Unassembled WGS sequence"/>
</dbReference>
<protein>
    <submittedName>
        <fullName evidence="1">Uncharacterized protein</fullName>
    </submittedName>
</protein>
<name>A0A430S6C4_THESC</name>
<organism evidence="1 2">
    <name type="scientific">Thermus scotoductus</name>
    <dbReference type="NCBI Taxonomy" id="37636"/>
    <lineage>
        <taxon>Bacteria</taxon>
        <taxon>Thermotogati</taxon>
        <taxon>Deinococcota</taxon>
        <taxon>Deinococci</taxon>
        <taxon>Thermales</taxon>
        <taxon>Thermaceae</taxon>
        <taxon>Thermus</taxon>
    </lineage>
</organism>
<evidence type="ECO:0000313" key="2">
    <source>
        <dbReference type="Proteomes" id="UP000286928"/>
    </source>
</evidence>
<gene>
    <name evidence="1" type="ORF">CSW33_10095</name>
</gene>
<sequence>MRKRLTKAKLYEQAKKAFFAFHVYKNPDGPGWIAHGIHREYRSIWAATGETERKAIENLLFAKEQS</sequence>
<dbReference type="RefSeq" id="WP_126165255.1">
    <property type="nucleotide sequence ID" value="NZ_PELO01000299.1"/>
</dbReference>
<reference evidence="1 2" key="1">
    <citation type="journal article" date="2019" name="Extremophiles">
        <title>Biogeography of thermophiles and predominance of Thermus scotoductus in domestic water heaters.</title>
        <authorList>
            <person name="Wilpiszeski R.L."/>
            <person name="Zhang Z."/>
            <person name="House C.H."/>
        </authorList>
    </citation>
    <scope>NUCLEOTIDE SEQUENCE [LARGE SCALE GENOMIC DNA]</scope>
    <source>
        <strain evidence="1 2">20_S20</strain>
    </source>
</reference>
<proteinExistence type="predicted"/>
<accession>A0A430S6C4</accession>
<evidence type="ECO:0000313" key="1">
    <source>
        <dbReference type="EMBL" id="RTH30499.1"/>
    </source>
</evidence>
<dbReference type="AlphaFoldDB" id="A0A430S6C4"/>